<keyword evidence="2 3" id="KW-0040">ANK repeat</keyword>
<protein>
    <recommendedName>
        <fullName evidence="4">SOCS box domain-containing protein</fullName>
    </recommendedName>
</protein>
<dbReference type="Gene3D" id="1.25.40.20">
    <property type="entry name" value="Ankyrin repeat-containing domain"/>
    <property type="match status" value="2"/>
</dbReference>
<evidence type="ECO:0000256" key="1">
    <source>
        <dbReference type="ARBA" id="ARBA00022737"/>
    </source>
</evidence>
<dbReference type="EMBL" id="JBAMIC010000003">
    <property type="protein sequence ID" value="KAK7109659.1"/>
    <property type="molecule type" value="Genomic_DNA"/>
</dbReference>
<dbReference type="Pfam" id="PF12796">
    <property type="entry name" value="Ank_2"/>
    <property type="match status" value="3"/>
</dbReference>
<evidence type="ECO:0000256" key="3">
    <source>
        <dbReference type="PROSITE-ProRule" id="PRU00023"/>
    </source>
</evidence>
<dbReference type="FunFam" id="1.10.750.20:FF:000001">
    <property type="entry name" value="Ankyrin repeat and SOCS box containing 1"/>
    <property type="match status" value="1"/>
</dbReference>
<dbReference type="GO" id="GO:0070531">
    <property type="term" value="C:BRCA1-A complex"/>
    <property type="evidence" value="ECO:0007669"/>
    <property type="project" value="TreeGrafter"/>
</dbReference>
<dbReference type="PROSITE" id="PS50088">
    <property type="entry name" value="ANK_REPEAT"/>
    <property type="match status" value="5"/>
</dbReference>
<dbReference type="PROSITE" id="PS50225">
    <property type="entry name" value="SOCS"/>
    <property type="match status" value="1"/>
</dbReference>
<dbReference type="SUPFAM" id="SSF48403">
    <property type="entry name" value="Ankyrin repeat"/>
    <property type="match status" value="1"/>
</dbReference>
<dbReference type="Pfam" id="PF07525">
    <property type="entry name" value="SOCS_box"/>
    <property type="match status" value="1"/>
</dbReference>
<dbReference type="GO" id="GO:0031436">
    <property type="term" value="C:BRCA1-BARD1 complex"/>
    <property type="evidence" value="ECO:0007669"/>
    <property type="project" value="TreeGrafter"/>
</dbReference>
<dbReference type="Proteomes" id="UP001374579">
    <property type="component" value="Unassembled WGS sequence"/>
</dbReference>
<feature type="repeat" description="ANK" evidence="3">
    <location>
        <begin position="161"/>
        <end position="193"/>
    </location>
</feature>
<dbReference type="CDD" id="cd03587">
    <property type="entry name" value="SOCS"/>
    <property type="match status" value="1"/>
</dbReference>
<dbReference type="PRINTS" id="PR01415">
    <property type="entry name" value="ANKYRIN"/>
</dbReference>
<dbReference type="InterPro" id="IPR002110">
    <property type="entry name" value="Ankyrin_rpt"/>
</dbReference>
<feature type="repeat" description="ANK" evidence="3">
    <location>
        <begin position="64"/>
        <end position="96"/>
    </location>
</feature>
<name>A0AAN9BR21_9CAEN</name>
<dbReference type="SMART" id="SM00248">
    <property type="entry name" value="ANK"/>
    <property type="match status" value="6"/>
</dbReference>
<evidence type="ECO:0000256" key="2">
    <source>
        <dbReference type="ARBA" id="ARBA00023043"/>
    </source>
</evidence>
<dbReference type="PROSITE" id="PS50297">
    <property type="entry name" value="ANK_REP_REGION"/>
    <property type="match status" value="3"/>
</dbReference>
<dbReference type="GO" id="GO:0085020">
    <property type="term" value="P:protein K6-linked ubiquitination"/>
    <property type="evidence" value="ECO:0007669"/>
    <property type="project" value="TreeGrafter"/>
</dbReference>
<dbReference type="InterPro" id="IPR036036">
    <property type="entry name" value="SOCS_box-like_dom_sf"/>
</dbReference>
<evidence type="ECO:0000313" key="5">
    <source>
        <dbReference type="EMBL" id="KAK7109659.1"/>
    </source>
</evidence>
<dbReference type="PANTHER" id="PTHR24171">
    <property type="entry name" value="ANKYRIN REPEAT DOMAIN-CONTAINING PROTEIN 39-RELATED"/>
    <property type="match status" value="1"/>
</dbReference>
<dbReference type="InterPro" id="IPR001496">
    <property type="entry name" value="SOCS_box"/>
</dbReference>
<organism evidence="5 6">
    <name type="scientific">Littorina saxatilis</name>
    <dbReference type="NCBI Taxonomy" id="31220"/>
    <lineage>
        <taxon>Eukaryota</taxon>
        <taxon>Metazoa</taxon>
        <taxon>Spiralia</taxon>
        <taxon>Lophotrochozoa</taxon>
        <taxon>Mollusca</taxon>
        <taxon>Gastropoda</taxon>
        <taxon>Caenogastropoda</taxon>
        <taxon>Littorinimorpha</taxon>
        <taxon>Littorinoidea</taxon>
        <taxon>Littorinidae</taxon>
        <taxon>Littorina</taxon>
    </lineage>
</organism>
<dbReference type="AlphaFoldDB" id="A0AAN9BR21"/>
<dbReference type="PANTHER" id="PTHR24171:SF8">
    <property type="entry name" value="BRCA1-ASSOCIATED RING DOMAIN PROTEIN 1"/>
    <property type="match status" value="1"/>
</dbReference>
<keyword evidence="6" id="KW-1185">Reference proteome</keyword>
<dbReference type="Gene3D" id="1.10.750.20">
    <property type="entry name" value="SOCS box"/>
    <property type="match status" value="1"/>
</dbReference>
<evidence type="ECO:0000313" key="6">
    <source>
        <dbReference type="Proteomes" id="UP001374579"/>
    </source>
</evidence>
<feature type="domain" description="SOCS box" evidence="4">
    <location>
        <begin position="407"/>
        <end position="453"/>
    </location>
</feature>
<sequence>MYRQKRDPVLLAKALDDQKRLIVCISKIAAENEENVAEVAALLEEGVDASAKDYNLTLYYASKNYFSPLHYAARKGAIRILELLLKYHADPNAKDRYEVSPLHLAAENGSMQCVKRLLEAGSNVNAKTRYLKDYHHRNVTENSLTQPVLALHKSVRLPYTGGTTPLHLAALRNNKDCVRLLMWEGADYNADNADGETSLYLAAARGFADCVLTQLHNAISVPILAIPTNKNDTALHECLRQGETMTECVKELVKHGSDVSFRNTEGDTPMHLALKYHWDKSIVHLLVFKGYNMDFDRKEGSNPGKSPLDIVVYGEPARTENQVERDEELATFFVKMGCSRKLLDILSSELKSKEPASPVLEAILDSMAYLPVLEVVLERQPRFDRYLRRSYASADGGNGVVSDRRRKMEEYLKQAKQVPTLQHLCRCCIRVSLGHEVRKVTSLPLPGHVKSFLLLNQPIPEDVS</sequence>
<dbReference type="GO" id="GO:0004842">
    <property type="term" value="F:ubiquitin-protein transferase activity"/>
    <property type="evidence" value="ECO:0007669"/>
    <property type="project" value="TreeGrafter"/>
</dbReference>
<accession>A0AAN9BR21</accession>
<feature type="repeat" description="ANK" evidence="3">
    <location>
        <begin position="265"/>
        <end position="298"/>
    </location>
</feature>
<feature type="repeat" description="ANK" evidence="3">
    <location>
        <begin position="230"/>
        <end position="264"/>
    </location>
</feature>
<reference evidence="5 6" key="1">
    <citation type="submission" date="2024-02" db="EMBL/GenBank/DDBJ databases">
        <title>Chromosome-scale genome assembly of the rough periwinkle Littorina saxatilis.</title>
        <authorList>
            <person name="De Jode A."/>
            <person name="Faria R."/>
            <person name="Formenti G."/>
            <person name="Sims Y."/>
            <person name="Smith T.P."/>
            <person name="Tracey A."/>
            <person name="Wood J.M.D."/>
            <person name="Zagrodzka Z.B."/>
            <person name="Johannesson K."/>
            <person name="Butlin R.K."/>
            <person name="Leder E.H."/>
        </authorList>
    </citation>
    <scope>NUCLEOTIDE SEQUENCE [LARGE SCALE GENOMIC DNA]</scope>
    <source>
        <strain evidence="5">Snail1</strain>
        <tissue evidence="5">Muscle</tissue>
    </source>
</reference>
<dbReference type="GO" id="GO:0035556">
    <property type="term" value="P:intracellular signal transduction"/>
    <property type="evidence" value="ECO:0007669"/>
    <property type="project" value="InterPro"/>
</dbReference>
<gene>
    <name evidence="5" type="ORF">V1264_013660</name>
</gene>
<comment type="caution">
    <text evidence="5">The sequence shown here is derived from an EMBL/GenBank/DDBJ whole genome shotgun (WGS) entry which is preliminary data.</text>
</comment>
<proteinExistence type="predicted"/>
<dbReference type="SMART" id="SM00969">
    <property type="entry name" value="SOCS_box"/>
    <property type="match status" value="1"/>
</dbReference>
<evidence type="ECO:0000259" key="4">
    <source>
        <dbReference type="PROSITE" id="PS50225"/>
    </source>
</evidence>
<dbReference type="SUPFAM" id="SSF158235">
    <property type="entry name" value="SOCS box-like"/>
    <property type="match status" value="1"/>
</dbReference>
<keyword evidence="1" id="KW-0677">Repeat</keyword>
<dbReference type="InterPro" id="IPR036770">
    <property type="entry name" value="Ankyrin_rpt-contain_sf"/>
</dbReference>
<feature type="repeat" description="ANK" evidence="3">
    <location>
        <begin position="97"/>
        <end position="129"/>
    </location>
</feature>